<protein>
    <submittedName>
        <fullName evidence="2">(rape) hypothetical protein</fullName>
    </submittedName>
</protein>
<sequence length="66" mass="7289">MAPFIPGAGVWIISVFVVSGCEGLGLPVNHDRIPIATRIDRWCSEVCVGGIEFRVYLFPLFDLLKP</sequence>
<gene>
    <name evidence="2" type="ORF">DARMORV10_C08P34800.1</name>
</gene>
<evidence type="ECO:0000256" key="1">
    <source>
        <dbReference type="SAM" id="SignalP"/>
    </source>
</evidence>
<reference evidence="2" key="1">
    <citation type="submission" date="2021-01" db="EMBL/GenBank/DDBJ databases">
        <authorList>
            <consortium name="Genoscope - CEA"/>
            <person name="William W."/>
        </authorList>
    </citation>
    <scope>NUCLEOTIDE SEQUENCE</scope>
</reference>
<dbReference type="EMBL" id="HG994372">
    <property type="protein sequence ID" value="CAF2113036.1"/>
    <property type="molecule type" value="Genomic_DNA"/>
</dbReference>
<feature type="chain" id="PRO_5032772455" evidence="1">
    <location>
        <begin position="24"/>
        <end position="66"/>
    </location>
</feature>
<dbReference type="AlphaFoldDB" id="A0A816UFI3"/>
<name>A0A816UFI3_BRANA</name>
<organism evidence="2">
    <name type="scientific">Brassica napus</name>
    <name type="common">Rape</name>
    <dbReference type="NCBI Taxonomy" id="3708"/>
    <lineage>
        <taxon>Eukaryota</taxon>
        <taxon>Viridiplantae</taxon>
        <taxon>Streptophyta</taxon>
        <taxon>Embryophyta</taxon>
        <taxon>Tracheophyta</taxon>
        <taxon>Spermatophyta</taxon>
        <taxon>Magnoliopsida</taxon>
        <taxon>eudicotyledons</taxon>
        <taxon>Gunneridae</taxon>
        <taxon>Pentapetalae</taxon>
        <taxon>rosids</taxon>
        <taxon>malvids</taxon>
        <taxon>Brassicales</taxon>
        <taxon>Brassicaceae</taxon>
        <taxon>Brassiceae</taxon>
        <taxon>Brassica</taxon>
    </lineage>
</organism>
<keyword evidence="1" id="KW-0732">Signal</keyword>
<proteinExistence type="predicted"/>
<evidence type="ECO:0000313" key="2">
    <source>
        <dbReference type="EMBL" id="CAF2113036.1"/>
    </source>
</evidence>
<feature type="signal peptide" evidence="1">
    <location>
        <begin position="1"/>
        <end position="23"/>
    </location>
</feature>
<dbReference type="Proteomes" id="UP001295469">
    <property type="component" value="Chromosome C08"/>
</dbReference>
<accession>A0A816UFI3</accession>